<name>A0A369JPV6_HYPMA</name>
<organism evidence="2 3">
    <name type="scientific">Hypsizygus marmoreus</name>
    <name type="common">White beech mushroom</name>
    <name type="synonym">Agaricus marmoreus</name>
    <dbReference type="NCBI Taxonomy" id="39966"/>
    <lineage>
        <taxon>Eukaryota</taxon>
        <taxon>Fungi</taxon>
        <taxon>Dikarya</taxon>
        <taxon>Basidiomycota</taxon>
        <taxon>Agaricomycotina</taxon>
        <taxon>Agaricomycetes</taxon>
        <taxon>Agaricomycetidae</taxon>
        <taxon>Agaricales</taxon>
        <taxon>Tricholomatineae</taxon>
        <taxon>Lyophyllaceae</taxon>
        <taxon>Hypsizygus</taxon>
    </lineage>
</organism>
<feature type="compositionally biased region" description="Low complexity" evidence="1">
    <location>
        <begin position="627"/>
        <end position="643"/>
    </location>
</feature>
<feature type="compositionally biased region" description="Polar residues" evidence="1">
    <location>
        <begin position="819"/>
        <end position="862"/>
    </location>
</feature>
<gene>
    <name evidence="2" type="ORF">Hypma_008730</name>
</gene>
<feature type="region of interest" description="Disordered" evidence="1">
    <location>
        <begin position="1264"/>
        <end position="1316"/>
    </location>
</feature>
<feature type="region of interest" description="Disordered" evidence="1">
    <location>
        <begin position="1428"/>
        <end position="1456"/>
    </location>
</feature>
<feature type="region of interest" description="Disordered" evidence="1">
    <location>
        <begin position="1480"/>
        <end position="1500"/>
    </location>
</feature>
<feature type="compositionally biased region" description="Polar residues" evidence="1">
    <location>
        <begin position="1351"/>
        <end position="1367"/>
    </location>
</feature>
<dbReference type="InParanoid" id="A0A369JPV6"/>
<feature type="region of interest" description="Disordered" evidence="1">
    <location>
        <begin position="102"/>
        <end position="154"/>
    </location>
</feature>
<feature type="compositionally biased region" description="Polar residues" evidence="1">
    <location>
        <begin position="365"/>
        <end position="422"/>
    </location>
</feature>
<dbReference type="Proteomes" id="UP000076154">
    <property type="component" value="Unassembled WGS sequence"/>
</dbReference>
<dbReference type="EMBL" id="LUEZ02000045">
    <property type="protein sequence ID" value="RDB24281.1"/>
    <property type="molecule type" value="Genomic_DNA"/>
</dbReference>
<feature type="compositionally biased region" description="Polar residues" evidence="1">
    <location>
        <begin position="468"/>
        <end position="507"/>
    </location>
</feature>
<accession>A0A369JPV6</accession>
<dbReference type="STRING" id="39966.A0A369JPV6"/>
<feature type="region of interest" description="Disordered" evidence="1">
    <location>
        <begin position="1033"/>
        <end position="1112"/>
    </location>
</feature>
<feature type="region of interest" description="Disordered" evidence="1">
    <location>
        <begin position="667"/>
        <end position="691"/>
    </location>
</feature>
<feature type="compositionally biased region" description="Basic and acidic residues" evidence="1">
    <location>
        <begin position="1221"/>
        <end position="1233"/>
    </location>
</feature>
<reference evidence="2" key="1">
    <citation type="submission" date="2018-04" db="EMBL/GenBank/DDBJ databases">
        <title>Whole genome sequencing of Hypsizygus marmoreus.</title>
        <authorList>
            <person name="Choi I.-G."/>
            <person name="Min B."/>
            <person name="Kim J.-G."/>
            <person name="Kim S."/>
            <person name="Oh Y.-L."/>
            <person name="Kong W.-S."/>
            <person name="Park H."/>
            <person name="Jeong J."/>
            <person name="Song E.-S."/>
        </authorList>
    </citation>
    <scope>NUCLEOTIDE SEQUENCE [LARGE SCALE GENOMIC DNA]</scope>
    <source>
        <strain evidence="2">51987-8</strain>
    </source>
</reference>
<feature type="compositionally biased region" description="Polar residues" evidence="1">
    <location>
        <begin position="739"/>
        <end position="748"/>
    </location>
</feature>
<evidence type="ECO:0000313" key="3">
    <source>
        <dbReference type="Proteomes" id="UP000076154"/>
    </source>
</evidence>
<dbReference type="OrthoDB" id="3259825at2759"/>
<feature type="region of interest" description="Disordered" evidence="1">
    <location>
        <begin position="1"/>
        <end position="39"/>
    </location>
</feature>
<feature type="region of interest" description="Disordered" evidence="1">
    <location>
        <begin position="316"/>
        <end position="510"/>
    </location>
</feature>
<sequence length="1520" mass="163441">MHRFRKKSETRRSGQVPFSVSSDTLDEQDTSPQIPLPNDFRTSLILPDLSRRFSLLRSPTGEPVGLDVLRSRIAEQRARGAENHISEDEEEMILNTLRGLRSKTGSSAQRSEESVAAPDTDGSIRQSSSTLELSPAASVTSSPGNRSTKRYSNNLFGSGRFRDYTYMRSATKAGSTRTNSLTPTEASYRGTLSSIVDSLRPVTPEGSGFSSVQSSPNDKASAIRSTPLVPPAPYGEQNMSVAEYRLSKTLGPSALKRASMALEQVIKEIEEEAEDEIVMPRSTPIPRPSLEPTQSAEAVRTSALSQSSVYEAGMAISSDKQVQDDPEFSERRASPIPSQILPGYIPGMPRPMTPRDFDSDDLRSHSTTPRATSPNVANFADTSVSSIPTNANPGRLRSNSAASQSAPRSSTSPLFLQRSPNGRFTPEDNNRENNSLDFENPLNPSILTRRRPASPLSGASYQPLAVSSRPSTPSNIVWATNSRSSNWPSGHNRNESWNSDGAVSSSDVHGAMDGFPATRILRSPALPDSPTIEAELSNMSSFSPVSDGRDNPVAENRPGSKMSLVELGSPMQSPRSLTPTQSGPRSPASSTFADASMSSKSGGKRSSKQNTPSNLFNLGPIPPLVFSPLANSSRSSLESAGSSYHSEEKDYTLSLFTDDEVPKPVWHDLSVSEKSSSATPGDSPEDDWDPEEIVAQYAGLKKSDFLAIQEKLVNASITMNKEEKPAERAASAMRRRRPSTSQSSYSTNGREHRIASPPPQIQPPSSPTLVSNNNSSLNAASSPPSSPKERDISPITRRNRDLAQALFGREEAERRENNSKSGSSDQTISAEQLSRSAPTNNAAQDSLLSPSSPTPYQLSRNPSMPRIPQTPQEEAQLAREVQQRMTAATLALKKSPNRSPDLFATVSRKRISPNQISTPHLISASTSVDAVPIVRTPSLSSGHNTGPSKIGSRFKKLRGTLRAKNNLPTGEEVTPYPLDLHSPSAGQTAHYNLPRGGAVAASATETRFKVPVPSPPASAGPGLKGFMARFRGKQRPTADMSPESERRQSPHPPAQSLASSQSERVFTRPLLTPQARDVAPDLATPRPETPQAQSAPPSQTSYADSPPSEPSDALRQFFEAANRIGLDQGDLNAFLARSGSTSSRTTEWTMLTRNNSAVRPGTDTPADPSRLTPSIGRPSIDDQSMLAVTPDPIANERGLGRPSLDGQAPRDKPVSRQLSRKQPDHLRRPREGQGGDSRAASAVIRRTIIFPDSKMSANELAALMRKNSSRRKRASATSVSGRSIHDRAPTPPPPRSPTSKRFSNAPSPPVPSLPAAVTDTLTVPSASTGGPIEKSNSTYDSLYDMYAGESRSPSATPNEAENSQSPGDSAPESGAAVELVQLANGETIWSIVNGLRDDDEESTYTGRASFTSEYSAGDGGLQVFVKEHGRSGSKGSTSSFISRKRTGPGKQRPETKVFYSPSANIGRLIEDISQGMDAGSFNFLPTRPPGHSTSSSLSTNDMTWSIEDRLEEMISTVRAS</sequence>
<feature type="region of interest" description="Disordered" evidence="1">
    <location>
        <begin position="273"/>
        <end position="296"/>
    </location>
</feature>
<feature type="compositionally biased region" description="Polar residues" evidence="1">
    <location>
        <begin position="1491"/>
        <end position="1500"/>
    </location>
</feature>
<evidence type="ECO:0000256" key="1">
    <source>
        <dbReference type="SAM" id="MobiDB-lite"/>
    </source>
</evidence>
<feature type="region of interest" description="Disordered" evidence="1">
    <location>
        <begin position="539"/>
        <end position="648"/>
    </location>
</feature>
<keyword evidence="3" id="KW-1185">Reference proteome</keyword>
<feature type="region of interest" description="Disordered" evidence="1">
    <location>
        <begin position="714"/>
        <end position="881"/>
    </location>
</feature>
<protein>
    <submittedName>
        <fullName evidence="2">Uncharacterized protein</fullName>
    </submittedName>
</protein>
<feature type="compositionally biased region" description="Polar residues" evidence="1">
    <location>
        <begin position="1090"/>
        <end position="1103"/>
    </location>
</feature>
<feature type="compositionally biased region" description="Basic and acidic residues" evidence="1">
    <location>
        <begin position="353"/>
        <end position="364"/>
    </location>
</feature>
<feature type="region of interest" description="Disordered" evidence="1">
    <location>
        <begin position="1347"/>
        <end position="1373"/>
    </location>
</feature>
<feature type="compositionally biased region" description="Low complexity" evidence="1">
    <location>
        <begin position="767"/>
        <end position="783"/>
    </location>
</feature>
<feature type="compositionally biased region" description="Basic and acidic residues" evidence="1">
    <location>
        <begin position="808"/>
        <end position="818"/>
    </location>
</feature>
<feature type="region of interest" description="Disordered" evidence="1">
    <location>
        <begin position="1138"/>
        <end position="1240"/>
    </location>
</feature>
<feature type="compositionally biased region" description="Polar residues" evidence="1">
    <location>
        <begin position="1138"/>
        <end position="1157"/>
    </location>
</feature>
<feature type="compositionally biased region" description="Pro residues" evidence="1">
    <location>
        <begin position="756"/>
        <end position="766"/>
    </location>
</feature>
<comment type="caution">
    <text evidence="2">The sequence shown here is derived from an EMBL/GenBank/DDBJ whole genome shotgun (WGS) entry which is preliminary data.</text>
</comment>
<evidence type="ECO:0000313" key="2">
    <source>
        <dbReference type="EMBL" id="RDB24281.1"/>
    </source>
</evidence>
<feature type="compositionally biased region" description="Polar residues" evidence="1">
    <location>
        <begin position="123"/>
        <end position="154"/>
    </location>
</feature>
<proteinExistence type="predicted"/>
<feature type="compositionally biased region" description="Polar residues" evidence="1">
    <location>
        <begin position="432"/>
        <end position="446"/>
    </location>
</feature>
<feature type="compositionally biased region" description="Polar residues" evidence="1">
    <location>
        <begin position="570"/>
        <end position="593"/>
    </location>
</feature>